<protein>
    <submittedName>
        <fullName evidence="2">Uncharacterized protein</fullName>
    </submittedName>
</protein>
<feature type="transmembrane region" description="Helical" evidence="1">
    <location>
        <begin position="267"/>
        <end position="287"/>
    </location>
</feature>
<name>A0A2J0MHX6_9BACT</name>
<feature type="transmembrane region" description="Helical" evidence="1">
    <location>
        <begin position="110"/>
        <end position="129"/>
    </location>
</feature>
<accession>A0A2J0MHX6</accession>
<organism evidence="2 3">
    <name type="scientific">Candidatus Nomurabacteria bacterium CG_4_10_14_0_2_um_filter_30_12</name>
    <dbReference type="NCBI Taxonomy" id="1974727"/>
    <lineage>
        <taxon>Bacteria</taxon>
        <taxon>Candidatus Nomuraibacteriota</taxon>
    </lineage>
</organism>
<proteinExistence type="predicted"/>
<comment type="caution">
    <text evidence="2">The sequence shown here is derived from an EMBL/GenBank/DDBJ whole genome shotgun (WGS) entry which is preliminary data.</text>
</comment>
<feature type="transmembrane region" description="Helical" evidence="1">
    <location>
        <begin position="294"/>
        <end position="313"/>
    </location>
</feature>
<evidence type="ECO:0000256" key="1">
    <source>
        <dbReference type="SAM" id="Phobius"/>
    </source>
</evidence>
<keyword evidence="1" id="KW-0812">Transmembrane</keyword>
<feature type="transmembrane region" description="Helical" evidence="1">
    <location>
        <begin position="67"/>
        <end position="98"/>
    </location>
</feature>
<reference evidence="3" key="1">
    <citation type="submission" date="2017-09" db="EMBL/GenBank/DDBJ databases">
        <title>Depth-based differentiation of microbial function through sediment-hosted aquifers and enrichment of novel symbionts in the deep terrestrial subsurface.</title>
        <authorList>
            <person name="Probst A.J."/>
            <person name="Ladd B."/>
            <person name="Jarett J.K."/>
            <person name="Geller-Mcgrath D.E."/>
            <person name="Sieber C.M.K."/>
            <person name="Emerson J.B."/>
            <person name="Anantharaman K."/>
            <person name="Thomas B.C."/>
            <person name="Malmstrom R."/>
            <person name="Stieglmeier M."/>
            <person name="Klingl A."/>
            <person name="Woyke T."/>
            <person name="Ryan C.M."/>
            <person name="Banfield J.F."/>
        </authorList>
    </citation>
    <scope>NUCLEOTIDE SEQUENCE [LARGE SCALE GENOMIC DNA]</scope>
</reference>
<keyword evidence="1" id="KW-1133">Transmembrane helix</keyword>
<feature type="transmembrane region" description="Helical" evidence="1">
    <location>
        <begin position="21"/>
        <end position="43"/>
    </location>
</feature>
<feature type="transmembrane region" description="Helical" evidence="1">
    <location>
        <begin position="215"/>
        <end position="237"/>
    </location>
</feature>
<evidence type="ECO:0000313" key="3">
    <source>
        <dbReference type="Proteomes" id="UP000228547"/>
    </source>
</evidence>
<dbReference type="EMBL" id="PFOY01000001">
    <property type="protein sequence ID" value="PIZ87780.1"/>
    <property type="molecule type" value="Genomic_DNA"/>
</dbReference>
<dbReference type="AlphaFoldDB" id="A0A2J0MHX6"/>
<evidence type="ECO:0000313" key="2">
    <source>
        <dbReference type="EMBL" id="PIZ87780.1"/>
    </source>
</evidence>
<dbReference type="Proteomes" id="UP000228547">
    <property type="component" value="Unassembled WGS sequence"/>
</dbReference>
<sequence length="465" mass="54867">MALLNIISLHFFWSKIFKKKIIVFLLSLMFVFSTYTFSMYYHYQMLSYSFFFFSLGLLMTAKSNKHYFYSGIFSGLQFLASAYLGIYSVTTSLIFYFWQLYKERNFKKTVKTELLFLVGFLIIAGYFLFKFVEVKKLHNIQRSAELYVNSSMQVTDIFFNQLPSIWTTKFYYKINVYSQRLGNEIFSIGYIILFVSLFGAYKLNKTKLTKKDQYIKGFLLLLLVWGIVAVLGPRLSINGKYLATPLPYILPLKLTPFFDALGVVSRWFFLLQIVLLYFVGYAFLYFFENYPFKKAIQLIMIILVLYSIEIIPVKHRKIVNTYKNYGYDQIISKCTPSDVVLEYPFSPESPITTTEMNLEYWTKMLLNQMHYDCQLVNGYSGFQPKHISDYFDNFHNAVLREDLPTIKDLLAQKNVKFVKINRNYLLPDSIETLKTIFKRDEFEILENDLNYLIIKTDLANSQKSN</sequence>
<feature type="transmembrane region" description="Helical" evidence="1">
    <location>
        <begin position="185"/>
        <end position="203"/>
    </location>
</feature>
<gene>
    <name evidence="2" type="ORF">COX93_00035</name>
</gene>
<keyword evidence="1" id="KW-0472">Membrane</keyword>